<dbReference type="EMBL" id="HBFA01015223">
    <property type="protein sequence ID" value="CAD8664596.1"/>
    <property type="molecule type" value="Transcribed_RNA"/>
</dbReference>
<evidence type="ECO:0000313" key="1">
    <source>
        <dbReference type="EMBL" id="CAD8664596.1"/>
    </source>
</evidence>
<proteinExistence type="predicted"/>
<reference evidence="1" key="1">
    <citation type="submission" date="2021-01" db="EMBL/GenBank/DDBJ databases">
        <authorList>
            <person name="Corre E."/>
            <person name="Pelletier E."/>
            <person name="Niang G."/>
            <person name="Scheremetjew M."/>
            <person name="Finn R."/>
            <person name="Kale V."/>
            <person name="Holt S."/>
            <person name="Cochrane G."/>
            <person name="Meng A."/>
            <person name="Brown T."/>
            <person name="Cohen L."/>
        </authorList>
    </citation>
    <scope>NUCLEOTIDE SEQUENCE</scope>
    <source>
        <strain evidence="1">CCMP722</strain>
    </source>
</reference>
<protein>
    <submittedName>
        <fullName evidence="1">Uncharacterized protein</fullName>
    </submittedName>
</protein>
<organism evidence="1">
    <name type="scientific">Pyramimonas obovata</name>
    <dbReference type="NCBI Taxonomy" id="1411642"/>
    <lineage>
        <taxon>Eukaryota</taxon>
        <taxon>Viridiplantae</taxon>
        <taxon>Chlorophyta</taxon>
        <taxon>Pyramimonadophyceae</taxon>
        <taxon>Pyramimonadales</taxon>
        <taxon>Pyramimonadaceae</taxon>
        <taxon>Pyramimonas</taxon>
        <taxon>Pyramimonas incertae sedis</taxon>
    </lineage>
</organism>
<accession>A0A7S0R1J1</accession>
<sequence length="257" mass="29405">MSVAGIRAQGLQSSIASHTIGSRVRLQQGREDVQRLSCAQRKSVQCTRVPGTFKTTAMADSMRRSGRTSRPAMALDVQASTSSQSLTFGQKFQKAYFLFFPEANPKNAPREVVKSRLKEVLQFDRHGVSERDVLELKTRVKKVVERYLELYPEDVYGTQLQPTVVIKYNEELKRHICSVTFRVMRVKPSLVKMAMDQEEEDFWQSEVNEQLGEYASTNMFPQSDSPSEGKTVMQQTGYDNGETWEWYDDLAPDKARR</sequence>
<gene>
    <name evidence="1" type="ORF">POBO1169_LOCUS7843</name>
</gene>
<name>A0A7S0R1J1_9CHLO</name>
<dbReference type="AlphaFoldDB" id="A0A7S0R1J1"/>